<dbReference type="HOGENOM" id="CLU_091372_0_0_7"/>
<keyword evidence="1" id="KW-0472">Membrane</keyword>
<name>B6BLE5_SULGG</name>
<dbReference type="EMBL" id="AFRZ01000001">
    <property type="protein sequence ID" value="EHP28600.1"/>
    <property type="molecule type" value="Genomic_DNA"/>
</dbReference>
<proteinExistence type="predicted"/>
<keyword evidence="4" id="KW-1185">Reference proteome</keyword>
<accession>H1FS54</accession>
<evidence type="ECO:0000313" key="4">
    <source>
        <dbReference type="Proteomes" id="UP000006431"/>
    </source>
</evidence>
<dbReference type="Proteomes" id="UP000006431">
    <property type="component" value="Unassembled WGS sequence"/>
</dbReference>
<evidence type="ECO:0008006" key="5">
    <source>
        <dbReference type="Google" id="ProtNLM"/>
    </source>
</evidence>
<dbReference type="PATRIC" id="fig|929558.5.peg.72"/>
<gene>
    <name evidence="3" type="ORF">SMGD1_0073</name>
</gene>
<dbReference type="OrthoDB" id="9808870at2"/>
<feature type="transmembrane region" description="Helical" evidence="1">
    <location>
        <begin position="96"/>
        <end position="112"/>
    </location>
</feature>
<evidence type="ECO:0000256" key="2">
    <source>
        <dbReference type="SAM" id="SignalP"/>
    </source>
</evidence>
<feature type="chain" id="PRO_5002841082" description="HupE/UreJ family protein" evidence="2">
    <location>
        <begin position="20"/>
        <end position="257"/>
    </location>
</feature>
<dbReference type="eggNOG" id="COG2370">
    <property type="taxonomic scope" value="Bacteria"/>
</dbReference>
<feature type="transmembrane region" description="Helical" evidence="1">
    <location>
        <begin position="164"/>
        <end position="189"/>
    </location>
</feature>
<feature type="transmembrane region" description="Helical" evidence="1">
    <location>
        <begin position="37"/>
        <end position="62"/>
    </location>
</feature>
<dbReference type="InterPro" id="IPR032809">
    <property type="entry name" value="Put_HupE_UreJ"/>
</dbReference>
<keyword evidence="2" id="KW-0732">Signal</keyword>
<feature type="transmembrane region" description="Helical" evidence="1">
    <location>
        <begin position="69"/>
        <end position="90"/>
    </location>
</feature>
<dbReference type="STRING" id="929558.SMGD1_0073"/>
<reference evidence="3 4" key="1">
    <citation type="journal article" date="2012" name="Proc. Natl. Acad. Sci. U.S.A.">
        <title>Genome and physiology of a model Epsilonproteobacterium responsible for sulfide detoxification in marine oxygen depletion zones.</title>
        <authorList>
            <person name="Grote J."/>
            <person name="Schott T."/>
            <person name="Bruckner C.G."/>
            <person name="Glockner F.O."/>
            <person name="Jost G."/>
            <person name="Teeling H."/>
            <person name="Labrenz M."/>
            <person name="Jurgens K."/>
        </authorList>
    </citation>
    <scope>NUCLEOTIDE SEQUENCE [LARGE SCALE GENOMIC DNA]</scope>
    <source>
        <strain evidence="3 4">GD1</strain>
    </source>
</reference>
<comment type="caution">
    <text evidence="3">The sequence shown here is derived from an EMBL/GenBank/DDBJ whole genome shotgun (WGS) entry which is preliminary data.</text>
</comment>
<sequence length="257" mass="29271">MKIFFLFVSFFLLNTSAYAHGISAADTQAMLDGGNLRYIWLGATHMLSGYDHLLFLFGVVFFLTTTKDILKFVTIFTVGHSITLIFATFMSINANYYLIDAVIAISVIYKAFDNNKGFQNYLGVKSPNLLVMVLIFGFIHGFGLSTRLQQLPLGEQNLDMLIKIISFNIGVEIGQIIALIFMLIVLTQWRRTASFLRLGKVANHVLMFAGFMLLLMQLHAYLHTTNEEEFGFNKDEHHHIHLDMKKAEQQNYTHDSL</sequence>
<evidence type="ECO:0000256" key="1">
    <source>
        <dbReference type="SAM" id="Phobius"/>
    </source>
</evidence>
<feature type="signal peptide" evidence="2">
    <location>
        <begin position="1"/>
        <end position="19"/>
    </location>
</feature>
<keyword evidence="1" id="KW-0812">Transmembrane</keyword>
<feature type="transmembrane region" description="Helical" evidence="1">
    <location>
        <begin position="201"/>
        <end position="222"/>
    </location>
</feature>
<protein>
    <recommendedName>
        <fullName evidence="5">HupE/UreJ family protein</fullName>
    </recommendedName>
</protein>
<dbReference type="Pfam" id="PF13795">
    <property type="entry name" value="HupE_UreJ_2"/>
    <property type="match status" value="1"/>
</dbReference>
<dbReference type="RefSeq" id="WP_008338515.1">
    <property type="nucleotide sequence ID" value="NZ_AFRZ01000001.1"/>
</dbReference>
<keyword evidence="1" id="KW-1133">Transmembrane helix</keyword>
<organism evidence="3 4">
    <name type="scientific">Sulfurimonas gotlandica (strain DSM 19862 / JCM 16533 / GD1)</name>
    <dbReference type="NCBI Taxonomy" id="929558"/>
    <lineage>
        <taxon>Bacteria</taxon>
        <taxon>Pseudomonadati</taxon>
        <taxon>Campylobacterota</taxon>
        <taxon>Epsilonproteobacteria</taxon>
        <taxon>Campylobacterales</taxon>
        <taxon>Sulfurimonadaceae</taxon>
        <taxon>Sulfurimonas</taxon>
    </lineage>
</organism>
<dbReference type="AlphaFoldDB" id="B6BLE5"/>
<evidence type="ECO:0000313" key="3">
    <source>
        <dbReference type="EMBL" id="EHP28600.1"/>
    </source>
</evidence>
<feature type="transmembrane region" description="Helical" evidence="1">
    <location>
        <begin position="124"/>
        <end position="144"/>
    </location>
</feature>
<accession>B6BLE5</accession>